<dbReference type="AlphaFoldDB" id="A0A3D8LJG7"/>
<dbReference type="InterPro" id="IPR008557">
    <property type="entry name" value="PhoX"/>
</dbReference>
<comment type="caution">
    <text evidence="1">The sequence shown here is derived from an EMBL/GenBank/DDBJ whole genome shotgun (WGS) entry which is preliminary data.</text>
</comment>
<protein>
    <submittedName>
        <fullName evidence="1">DUF839 domain-containing protein</fullName>
    </submittedName>
</protein>
<sequence>MSKEQGNARREFLKLAGMASLGFVGLQHFVNTPLLASSRSFNDYNVGYGPLLPDPEGILNLPKGFSYKIISRKGDMMSDGLLVPGAPDGMATFKGRKGRVILVRNHELISNPDSGAFGAQNGLLSKIDKDKFYDYGKGVSPQLGGTTTLVYNPATGEVEKQFLSLVGTTRNCAGGLTPWNTWITCEESVLKPNEENSCEQEHGYNFEVPASTKMKLTKAVPIKAMGRMNHEAVAVDPRTGIIYMTEDTGDSLIYRFIPKKNGKLLKGGKLQALMIREQKSQDTRNWEQLTTPAFPVGRPFDVDWIDIENVESPENDLRLQGYEKGAARFARGEGMWFGNNEVFFACTNGGTSMNGQVFKYVPSAYEGKAEEKSQPGKLELFVEPNDSTIANACDNMTVSQWGDLVLCEDNPAPYVVGITPKGEFYKLAQNVGYKCEFAGGVFSPTGETYFVNLQGAGLTVAITGPWRKA</sequence>
<dbReference type="Pfam" id="PF05787">
    <property type="entry name" value="PhoX"/>
    <property type="match status" value="1"/>
</dbReference>
<evidence type="ECO:0000313" key="2">
    <source>
        <dbReference type="Proteomes" id="UP000256708"/>
    </source>
</evidence>
<name>A0A3D8LJG7_9BACT</name>
<proteinExistence type="predicted"/>
<organism evidence="1 2">
    <name type="scientific">Pontibacter diazotrophicus</name>
    <dbReference type="NCBI Taxonomy" id="1400979"/>
    <lineage>
        <taxon>Bacteria</taxon>
        <taxon>Pseudomonadati</taxon>
        <taxon>Bacteroidota</taxon>
        <taxon>Cytophagia</taxon>
        <taxon>Cytophagales</taxon>
        <taxon>Hymenobacteraceae</taxon>
        <taxon>Pontibacter</taxon>
    </lineage>
</organism>
<dbReference type="PANTHER" id="PTHR35399">
    <property type="entry name" value="SLR8030 PROTEIN"/>
    <property type="match status" value="1"/>
</dbReference>
<dbReference type="OrthoDB" id="9801383at2"/>
<reference evidence="2" key="1">
    <citation type="submission" date="2018-08" db="EMBL/GenBank/DDBJ databases">
        <authorList>
            <person name="Liu Z.-W."/>
            <person name="Du Z.-J."/>
        </authorList>
    </citation>
    <scope>NUCLEOTIDE SEQUENCE [LARGE SCALE GENOMIC DNA]</scope>
    <source>
        <strain evidence="2">H4X</strain>
    </source>
</reference>
<gene>
    <name evidence="1" type="ORF">DXT99_01695</name>
</gene>
<dbReference type="PANTHER" id="PTHR35399:SF4">
    <property type="entry name" value="MEMBRANE PROTEIN"/>
    <property type="match status" value="1"/>
</dbReference>
<accession>A0A3D8LJG7</accession>
<keyword evidence="2" id="KW-1185">Reference proteome</keyword>
<dbReference type="Proteomes" id="UP000256708">
    <property type="component" value="Unassembled WGS sequence"/>
</dbReference>
<dbReference type="RefSeq" id="WP_115563762.1">
    <property type="nucleotide sequence ID" value="NZ_QRGR01000001.1"/>
</dbReference>
<evidence type="ECO:0000313" key="1">
    <source>
        <dbReference type="EMBL" id="RDV17242.1"/>
    </source>
</evidence>
<dbReference type="EMBL" id="QRGR01000001">
    <property type="protein sequence ID" value="RDV17242.1"/>
    <property type="molecule type" value="Genomic_DNA"/>
</dbReference>